<reference evidence="3" key="1">
    <citation type="submission" date="2020-10" db="EMBL/GenBank/DDBJ databases">
        <title>Unveiling of a novel bifunctional photoreceptor, Dualchrome1, isolated from a cosmopolitan green alga.</title>
        <authorList>
            <person name="Suzuki S."/>
            <person name="Kawachi M."/>
        </authorList>
    </citation>
    <scope>NUCLEOTIDE SEQUENCE</scope>
    <source>
        <strain evidence="3">NIES 2893</strain>
    </source>
</reference>
<accession>A0A830I194</accession>
<evidence type="ECO:0008006" key="5">
    <source>
        <dbReference type="Google" id="ProtNLM"/>
    </source>
</evidence>
<keyword evidence="4" id="KW-1185">Reference proteome</keyword>
<dbReference type="InterPro" id="IPR040079">
    <property type="entry name" value="Glutathione_S-Trfase"/>
</dbReference>
<name>A0A830I194_9CHLO</name>
<dbReference type="GO" id="GO:0005737">
    <property type="term" value="C:cytoplasm"/>
    <property type="evidence" value="ECO:0007669"/>
    <property type="project" value="TreeGrafter"/>
</dbReference>
<dbReference type="InterPro" id="IPR001190">
    <property type="entry name" value="SRCR"/>
</dbReference>
<protein>
    <recommendedName>
        <fullName evidence="5">GST N-terminal domain-containing protein</fullName>
    </recommendedName>
</protein>
<dbReference type="PROSITE" id="PS50404">
    <property type="entry name" value="GST_NTER"/>
    <property type="match status" value="1"/>
</dbReference>
<dbReference type="PANTHER" id="PTHR43968">
    <property type="match status" value="1"/>
</dbReference>
<dbReference type="PROSITE" id="PS50287">
    <property type="entry name" value="SRCR_2"/>
    <property type="match status" value="1"/>
</dbReference>
<dbReference type="GO" id="GO:0016020">
    <property type="term" value="C:membrane"/>
    <property type="evidence" value="ECO:0007669"/>
    <property type="project" value="InterPro"/>
</dbReference>
<organism evidence="3 4">
    <name type="scientific">Pycnococcus provasolii</name>
    <dbReference type="NCBI Taxonomy" id="41880"/>
    <lineage>
        <taxon>Eukaryota</taxon>
        <taxon>Viridiplantae</taxon>
        <taxon>Chlorophyta</taxon>
        <taxon>Pseudoscourfieldiophyceae</taxon>
        <taxon>Pseudoscourfieldiales</taxon>
        <taxon>Pycnococcaceae</taxon>
        <taxon>Pycnococcus</taxon>
    </lineage>
</organism>
<dbReference type="AlphaFoldDB" id="A0A830I194"/>
<feature type="domain" description="SRCR" evidence="1">
    <location>
        <begin position="80"/>
        <end position="121"/>
    </location>
</feature>
<dbReference type="Gene3D" id="3.40.30.10">
    <property type="entry name" value="Glutaredoxin"/>
    <property type="match status" value="1"/>
</dbReference>
<dbReference type="SUPFAM" id="SSF52833">
    <property type="entry name" value="Thioredoxin-like"/>
    <property type="match status" value="1"/>
</dbReference>
<dbReference type="InterPro" id="IPR036249">
    <property type="entry name" value="Thioredoxin-like_sf"/>
</dbReference>
<dbReference type="Gene3D" id="1.20.1050.10">
    <property type="match status" value="1"/>
</dbReference>
<proteinExistence type="predicted"/>
<dbReference type="CDD" id="cd00570">
    <property type="entry name" value="GST_N_family"/>
    <property type="match status" value="1"/>
</dbReference>
<dbReference type="InterPro" id="IPR004045">
    <property type="entry name" value="Glutathione_S-Trfase_N"/>
</dbReference>
<dbReference type="EMBL" id="BNJQ01000035">
    <property type="protein sequence ID" value="GHP11491.1"/>
    <property type="molecule type" value="Genomic_DNA"/>
</dbReference>
<dbReference type="InterPro" id="IPR036282">
    <property type="entry name" value="Glutathione-S-Trfase_C_sf"/>
</dbReference>
<evidence type="ECO:0000313" key="4">
    <source>
        <dbReference type="Proteomes" id="UP000660262"/>
    </source>
</evidence>
<evidence type="ECO:0000259" key="2">
    <source>
        <dbReference type="PROSITE" id="PS50404"/>
    </source>
</evidence>
<dbReference type="SUPFAM" id="SSF47616">
    <property type="entry name" value="GST C-terminal domain-like"/>
    <property type="match status" value="1"/>
</dbReference>
<dbReference type="Pfam" id="PF13410">
    <property type="entry name" value="GST_C_2"/>
    <property type="match status" value="1"/>
</dbReference>
<sequence length="503" mass="55208">MATTTSARRSVCSTRTRQILVRPACTTRRLRAMASSPPTTTASWTSLQEQASATLEGTRIKDQISLRSQGLGTPHVANKLRLQDASDESEIRLTLYRDHAGWCPYCQKVWALIEEKKIPCRIERINMRSYGPKPKWFTDKVPGGLLPVIELDGKVVTESLVIMQLLEQEFPGEPFGPYGPAMLPAPGDKKNLAAANALLKEERNLFGAWCSLVFRPSMPNLFNKKSQALGAFEAALTKMDESLASTPGPWFLGGEHPDIVDWQYVTHVERMNASVLYWKGVQIRGSGRWPHIDAWFDAFEERPSYMATKSDYYTHVMDIPPQYGPGYEDGGAEADKIRAAIDGKTSWTLEQVDASPDIEPYAASEVAKGPDAWRHEAAVSLTGNGEAVARFACRGMGEPGGGQYSAPLADPLAKPDLEWEEEVGSALRAISAALLDEGGPLAGREGAKAARELAIASREAGRAPGIVACLTYLRDRVGVPRDMSLPAANQLRATLNWYMELME</sequence>
<evidence type="ECO:0000259" key="1">
    <source>
        <dbReference type="PROSITE" id="PS50287"/>
    </source>
</evidence>
<dbReference type="SFLD" id="SFLDS00019">
    <property type="entry name" value="Glutathione_Transferase_(cytos"/>
    <property type="match status" value="1"/>
</dbReference>
<dbReference type="PANTHER" id="PTHR43968:SF14">
    <property type="entry name" value="GLUTATHIONE S-TRANSFERASE"/>
    <property type="match status" value="1"/>
</dbReference>
<comment type="caution">
    <text evidence="3">The sequence shown here is derived from an EMBL/GenBank/DDBJ whole genome shotgun (WGS) entry which is preliminary data.</text>
</comment>
<evidence type="ECO:0000313" key="3">
    <source>
        <dbReference type="EMBL" id="GHP11491.1"/>
    </source>
</evidence>
<feature type="domain" description="GST N-terminal" evidence="2">
    <location>
        <begin position="93"/>
        <end position="174"/>
    </location>
</feature>
<dbReference type="OrthoDB" id="4951845at2759"/>
<dbReference type="InterPro" id="IPR050983">
    <property type="entry name" value="GST_Omega/HSP26"/>
</dbReference>
<gene>
    <name evidence="3" type="ORF">PPROV_001021900</name>
</gene>
<dbReference type="Proteomes" id="UP000660262">
    <property type="component" value="Unassembled WGS sequence"/>
</dbReference>
<dbReference type="Pfam" id="PF13409">
    <property type="entry name" value="GST_N_2"/>
    <property type="match status" value="1"/>
</dbReference>